<organism evidence="1 2">
    <name type="scientific">Canavalia gladiata</name>
    <name type="common">Sword bean</name>
    <name type="synonym">Dolichos gladiatus</name>
    <dbReference type="NCBI Taxonomy" id="3824"/>
    <lineage>
        <taxon>Eukaryota</taxon>
        <taxon>Viridiplantae</taxon>
        <taxon>Streptophyta</taxon>
        <taxon>Embryophyta</taxon>
        <taxon>Tracheophyta</taxon>
        <taxon>Spermatophyta</taxon>
        <taxon>Magnoliopsida</taxon>
        <taxon>eudicotyledons</taxon>
        <taxon>Gunneridae</taxon>
        <taxon>Pentapetalae</taxon>
        <taxon>rosids</taxon>
        <taxon>fabids</taxon>
        <taxon>Fabales</taxon>
        <taxon>Fabaceae</taxon>
        <taxon>Papilionoideae</taxon>
        <taxon>50 kb inversion clade</taxon>
        <taxon>NPAAA clade</taxon>
        <taxon>indigoferoid/millettioid clade</taxon>
        <taxon>Phaseoleae</taxon>
        <taxon>Canavalia</taxon>
    </lineage>
</organism>
<dbReference type="AlphaFoldDB" id="A0AAN9KNN7"/>
<accession>A0AAN9KNN7</accession>
<reference evidence="1 2" key="1">
    <citation type="submission" date="2024-01" db="EMBL/GenBank/DDBJ databases">
        <title>The genomes of 5 underutilized Papilionoideae crops provide insights into root nodulation and disease resistanc.</title>
        <authorList>
            <person name="Jiang F."/>
        </authorList>
    </citation>
    <scope>NUCLEOTIDE SEQUENCE [LARGE SCALE GENOMIC DNA]</scope>
    <source>
        <strain evidence="1">LVBAO_FW01</strain>
        <tissue evidence="1">Leaves</tissue>
    </source>
</reference>
<keyword evidence="2" id="KW-1185">Reference proteome</keyword>
<sequence length="131" mass="14801">MLQFKPYFDVGFMPSSGSFSQSAQPYCSGSINSAIVNTVCLHDSFHIFLAEYIKDSEIISKDEIVLLLLNLNSVERSGHILRYRSHIEIVATSENKYLMEVSLTKLDPAPTYFPVQWETQGLRSSSYVLKA</sequence>
<name>A0AAN9KNN7_CANGL</name>
<evidence type="ECO:0000313" key="1">
    <source>
        <dbReference type="EMBL" id="KAK7321000.1"/>
    </source>
</evidence>
<dbReference type="EMBL" id="JAYMYQ010000007">
    <property type="protein sequence ID" value="KAK7321000.1"/>
    <property type="molecule type" value="Genomic_DNA"/>
</dbReference>
<protein>
    <submittedName>
        <fullName evidence="1">Uncharacterized protein</fullName>
    </submittedName>
</protein>
<gene>
    <name evidence="1" type="ORF">VNO77_31035</name>
</gene>
<comment type="caution">
    <text evidence="1">The sequence shown here is derived from an EMBL/GenBank/DDBJ whole genome shotgun (WGS) entry which is preliminary data.</text>
</comment>
<proteinExistence type="predicted"/>
<evidence type="ECO:0000313" key="2">
    <source>
        <dbReference type="Proteomes" id="UP001367508"/>
    </source>
</evidence>
<dbReference type="Proteomes" id="UP001367508">
    <property type="component" value="Unassembled WGS sequence"/>
</dbReference>